<dbReference type="GO" id="GO:0004497">
    <property type="term" value="F:monooxygenase activity"/>
    <property type="evidence" value="ECO:0007669"/>
    <property type="project" value="UniProtKB-KW"/>
</dbReference>
<dbReference type="GO" id="GO:0016125">
    <property type="term" value="P:sterol metabolic process"/>
    <property type="evidence" value="ECO:0007669"/>
    <property type="project" value="TreeGrafter"/>
</dbReference>
<dbReference type="GO" id="GO:0016705">
    <property type="term" value="F:oxidoreductase activity, acting on paired donors, with incorporation or reduction of molecular oxygen"/>
    <property type="evidence" value="ECO:0007669"/>
    <property type="project" value="InterPro"/>
</dbReference>
<evidence type="ECO:0000256" key="3">
    <source>
        <dbReference type="ARBA" id="ARBA00022617"/>
    </source>
</evidence>
<dbReference type="PRINTS" id="PR00385">
    <property type="entry name" value="P450"/>
</dbReference>
<dbReference type="PRINTS" id="PR00465">
    <property type="entry name" value="EP450IV"/>
</dbReference>
<dbReference type="InterPro" id="IPR001128">
    <property type="entry name" value="Cyt_P450"/>
</dbReference>
<dbReference type="InterPro" id="IPR017972">
    <property type="entry name" value="Cyt_P450_CS"/>
</dbReference>
<dbReference type="STRING" id="745531.A0A0C3SDS6"/>
<evidence type="ECO:0000256" key="1">
    <source>
        <dbReference type="ARBA" id="ARBA00001971"/>
    </source>
</evidence>
<dbReference type="GO" id="GO:0020037">
    <property type="term" value="F:heme binding"/>
    <property type="evidence" value="ECO:0007669"/>
    <property type="project" value="InterPro"/>
</dbReference>
<feature type="binding site" description="axial binding residue" evidence="8">
    <location>
        <position position="391"/>
    </location>
    <ligand>
        <name>heme</name>
        <dbReference type="ChEBI" id="CHEBI:30413"/>
    </ligand>
    <ligandPart>
        <name>Fe</name>
        <dbReference type="ChEBI" id="CHEBI:18248"/>
    </ligandPart>
</feature>
<evidence type="ECO:0000256" key="6">
    <source>
        <dbReference type="ARBA" id="ARBA00023004"/>
    </source>
</evidence>
<evidence type="ECO:0000256" key="9">
    <source>
        <dbReference type="RuleBase" id="RU000461"/>
    </source>
</evidence>
<evidence type="ECO:0000256" key="4">
    <source>
        <dbReference type="ARBA" id="ARBA00022723"/>
    </source>
</evidence>
<dbReference type="OrthoDB" id="1055148at2759"/>
<dbReference type="AlphaFoldDB" id="A0A0C3SDS6"/>
<dbReference type="PANTHER" id="PTHR24286:SF24">
    <property type="entry name" value="LANOSTEROL 14-ALPHA DEMETHYLASE"/>
    <property type="match status" value="1"/>
</dbReference>
<keyword evidence="4 8" id="KW-0479">Metal-binding</keyword>
<dbReference type="GO" id="GO:0005506">
    <property type="term" value="F:iron ion binding"/>
    <property type="evidence" value="ECO:0007669"/>
    <property type="project" value="InterPro"/>
</dbReference>
<dbReference type="PANTHER" id="PTHR24286">
    <property type="entry name" value="CYTOCHROME P450 26"/>
    <property type="match status" value="1"/>
</dbReference>
<comment type="similarity">
    <text evidence="2 9">Belongs to the cytochrome P450 family.</text>
</comment>
<sequence>MLPLGHLETVWPFFRSRHDFLARGFQFAGSAFRFKLLRNTVVVVSGERARAEFFSSKGLDINEGFKVLSGAIPMLPGVTSNLQSRAIHVIHKRLANAQTSDRLQTLIPYVLKDVERVIHSWGSGSTSLIDPFAHMPALCFQTSVRSLTCHELADDPVTVDRLRLLYDKLDTSTTPASVLLPWLPSPSMVTKLRASKKVYDIVDGAIKARLESGVSRDDTLQMLIDHGDEKLVTIGFVMGLLVAGARSTGTTASWLVTFLAEDAQRRRTAKNEVHALLSAHSYDESIGKNSLAELLANVPVDAWEKHTPTLDKIILETLRIAQPHTAMRRNVGPDTYVDGTYIPSGAYVVYPFSDVHLNPQLYPEPWRFDPDRSQNEDKYSYVGWGGGKTICLGQRLAKLQMKLILATLLLRSDFTLVDKSGKSSVQAPRPNWNDALHCKPPSGSCFLRFDNFTLS</sequence>
<keyword evidence="6 8" id="KW-0408">Iron</keyword>
<dbReference type="Pfam" id="PF00067">
    <property type="entry name" value="p450"/>
    <property type="match status" value="1"/>
</dbReference>
<comment type="cofactor">
    <cofactor evidence="1 8">
        <name>heme</name>
        <dbReference type="ChEBI" id="CHEBI:30413"/>
    </cofactor>
</comment>
<dbReference type="Proteomes" id="UP000053257">
    <property type="component" value="Unassembled WGS sequence"/>
</dbReference>
<evidence type="ECO:0000313" key="11">
    <source>
        <dbReference type="Proteomes" id="UP000053257"/>
    </source>
</evidence>
<dbReference type="PROSITE" id="PS00086">
    <property type="entry name" value="CYTOCHROME_P450"/>
    <property type="match status" value="1"/>
</dbReference>
<gene>
    <name evidence="10" type="ORF">PHLGIDRAFT_82290</name>
</gene>
<reference evidence="10 11" key="1">
    <citation type="journal article" date="2014" name="PLoS Genet.">
        <title>Analysis of the Phlebiopsis gigantea genome, transcriptome and secretome provides insight into its pioneer colonization strategies of wood.</title>
        <authorList>
            <person name="Hori C."/>
            <person name="Ishida T."/>
            <person name="Igarashi K."/>
            <person name="Samejima M."/>
            <person name="Suzuki H."/>
            <person name="Master E."/>
            <person name="Ferreira P."/>
            <person name="Ruiz-Duenas F.J."/>
            <person name="Held B."/>
            <person name="Canessa P."/>
            <person name="Larrondo L.F."/>
            <person name="Schmoll M."/>
            <person name="Druzhinina I.S."/>
            <person name="Kubicek C.P."/>
            <person name="Gaskell J.A."/>
            <person name="Kersten P."/>
            <person name="St John F."/>
            <person name="Glasner J."/>
            <person name="Sabat G."/>
            <person name="Splinter BonDurant S."/>
            <person name="Syed K."/>
            <person name="Yadav J."/>
            <person name="Mgbeahuruike A.C."/>
            <person name="Kovalchuk A."/>
            <person name="Asiegbu F.O."/>
            <person name="Lackner G."/>
            <person name="Hoffmeister D."/>
            <person name="Rencoret J."/>
            <person name="Gutierrez A."/>
            <person name="Sun H."/>
            <person name="Lindquist E."/>
            <person name="Barry K."/>
            <person name="Riley R."/>
            <person name="Grigoriev I.V."/>
            <person name="Henrissat B."/>
            <person name="Kues U."/>
            <person name="Berka R.M."/>
            <person name="Martinez A.T."/>
            <person name="Covert S.F."/>
            <person name="Blanchette R.A."/>
            <person name="Cullen D."/>
        </authorList>
    </citation>
    <scope>NUCLEOTIDE SEQUENCE [LARGE SCALE GENOMIC DNA]</scope>
    <source>
        <strain evidence="10 11">11061_1 CR5-6</strain>
    </source>
</reference>
<dbReference type="SUPFAM" id="SSF48264">
    <property type="entry name" value="Cytochrome P450"/>
    <property type="match status" value="1"/>
</dbReference>
<proteinExistence type="inferred from homology"/>
<dbReference type="InterPro" id="IPR036396">
    <property type="entry name" value="Cyt_P450_sf"/>
</dbReference>
<evidence type="ECO:0000256" key="8">
    <source>
        <dbReference type="PIRSR" id="PIRSR602403-1"/>
    </source>
</evidence>
<dbReference type="EMBL" id="KN840441">
    <property type="protein sequence ID" value="KIP12107.1"/>
    <property type="molecule type" value="Genomic_DNA"/>
</dbReference>
<evidence type="ECO:0000256" key="2">
    <source>
        <dbReference type="ARBA" id="ARBA00010617"/>
    </source>
</evidence>
<keyword evidence="11" id="KW-1185">Reference proteome</keyword>
<protein>
    <recommendedName>
        <fullName evidence="12">Cytochrome P450</fullName>
    </recommendedName>
</protein>
<keyword evidence="3 8" id="KW-0349">Heme</keyword>
<dbReference type="HOGENOM" id="CLU_033574_2_0_1"/>
<name>A0A0C3SDS6_PHLG1</name>
<dbReference type="Gene3D" id="1.10.630.10">
    <property type="entry name" value="Cytochrome P450"/>
    <property type="match status" value="1"/>
</dbReference>
<dbReference type="CDD" id="cd00302">
    <property type="entry name" value="cytochrome_P450"/>
    <property type="match status" value="1"/>
</dbReference>
<keyword evidence="5 9" id="KW-0560">Oxidoreductase</keyword>
<evidence type="ECO:0008006" key="12">
    <source>
        <dbReference type="Google" id="ProtNLM"/>
    </source>
</evidence>
<accession>A0A0C3SDS6</accession>
<dbReference type="InterPro" id="IPR002403">
    <property type="entry name" value="Cyt_P450_E_grp-IV"/>
</dbReference>
<keyword evidence="7 9" id="KW-0503">Monooxygenase</keyword>
<evidence type="ECO:0000313" key="10">
    <source>
        <dbReference type="EMBL" id="KIP12107.1"/>
    </source>
</evidence>
<evidence type="ECO:0000256" key="7">
    <source>
        <dbReference type="ARBA" id="ARBA00023033"/>
    </source>
</evidence>
<organism evidence="10 11">
    <name type="scientific">Phlebiopsis gigantea (strain 11061_1 CR5-6)</name>
    <name type="common">White-rot fungus</name>
    <name type="synonym">Peniophora gigantea</name>
    <dbReference type="NCBI Taxonomy" id="745531"/>
    <lineage>
        <taxon>Eukaryota</taxon>
        <taxon>Fungi</taxon>
        <taxon>Dikarya</taxon>
        <taxon>Basidiomycota</taxon>
        <taxon>Agaricomycotina</taxon>
        <taxon>Agaricomycetes</taxon>
        <taxon>Polyporales</taxon>
        <taxon>Phanerochaetaceae</taxon>
        <taxon>Phlebiopsis</taxon>
    </lineage>
</organism>
<evidence type="ECO:0000256" key="5">
    <source>
        <dbReference type="ARBA" id="ARBA00023002"/>
    </source>
</evidence>